<reference evidence="2" key="1">
    <citation type="submission" date="2017-01" db="EMBL/GenBank/DDBJ databases">
        <authorList>
            <person name="Varghese N."/>
            <person name="Submissions S."/>
        </authorList>
    </citation>
    <scope>NUCLEOTIDE SEQUENCE [LARGE SCALE GENOMIC DNA]</scope>
    <source>
        <strain evidence="2">DSM 18017</strain>
    </source>
</reference>
<dbReference type="AlphaFoldDB" id="A0A1N7QH93"/>
<dbReference type="EMBL" id="FTOL01000010">
    <property type="protein sequence ID" value="SIT22235.1"/>
    <property type="molecule type" value="Genomic_DNA"/>
</dbReference>
<keyword evidence="2" id="KW-1185">Reference proteome</keyword>
<organism evidence="1 2">
    <name type="scientific">Chryseobacterium ureilyticum</name>
    <dbReference type="NCBI Taxonomy" id="373668"/>
    <lineage>
        <taxon>Bacteria</taxon>
        <taxon>Pseudomonadati</taxon>
        <taxon>Bacteroidota</taxon>
        <taxon>Flavobacteriia</taxon>
        <taxon>Flavobacteriales</taxon>
        <taxon>Weeksellaceae</taxon>
        <taxon>Chryseobacterium group</taxon>
        <taxon>Chryseobacterium</taxon>
    </lineage>
</organism>
<dbReference type="Proteomes" id="UP000186744">
    <property type="component" value="Unassembled WGS sequence"/>
</dbReference>
<proteinExistence type="predicted"/>
<gene>
    <name evidence="1" type="ORF">SAMN05421786_11014</name>
</gene>
<accession>A0A1N7QH93</accession>
<evidence type="ECO:0000313" key="2">
    <source>
        <dbReference type="Proteomes" id="UP000186744"/>
    </source>
</evidence>
<dbReference type="STRING" id="373668.SAMN05421786_11014"/>
<evidence type="ECO:0000313" key="1">
    <source>
        <dbReference type="EMBL" id="SIT22235.1"/>
    </source>
</evidence>
<protein>
    <submittedName>
        <fullName evidence="1">Uncharacterized protein</fullName>
    </submittedName>
</protein>
<sequence>MHIISFMGDFFVCIFIDVNNDKKNQIKNLTHEKIRKP</sequence>
<name>A0A1N7QH93_9FLAO</name>